<evidence type="ECO:0000313" key="2">
    <source>
        <dbReference type="Proteomes" id="UP000785679"/>
    </source>
</evidence>
<name>A0A8J8T7S6_HALGN</name>
<keyword evidence="2" id="KW-1185">Reference proteome</keyword>
<gene>
    <name evidence="1" type="ORF">FGO68_gene12728</name>
</gene>
<accession>A0A8J8T7S6</accession>
<sequence>MLFSPHCLRKFPKLQLSHYRLVKIKLKISFEAARRQISILELFLDTILLTYKNLYMGKKRRALKRHEEYLTEKMRENNFLTPLSLIDKFLKSQTHKNEANHKTPLITKNLFNLKAVQARVRYQRIKYEKFLKFKVQFNVDMTQYLPLEFKVSKLPLSYQFYDAVPQMMAKYISALSKIMRNSTK</sequence>
<organism evidence="1 2">
    <name type="scientific">Halteria grandinella</name>
    <dbReference type="NCBI Taxonomy" id="5974"/>
    <lineage>
        <taxon>Eukaryota</taxon>
        <taxon>Sar</taxon>
        <taxon>Alveolata</taxon>
        <taxon>Ciliophora</taxon>
        <taxon>Intramacronucleata</taxon>
        <taxon>Spirotrichea</taxon>
        <taxon>Stichotrichia</taxon>
        <taxon>Sporadotrichida</taxon>
        <taxon>Halteriidae</taxon>
        <taxon>Halteria</taxon>
    </lineage>
</organism>
<protein>
    <submittedName>
        <fullName evidence="1">Uncharacterized protein</fullName>
    </submittedName>
</protein>
<dbReference type="AlphaFoldDB" id="A0A8J8T7S6"/>
<proteinExistence type="predicted"/>
<reference evidence="1" key="1">
    <citation type="submission" date="2019-06" db="EMBL/GenBank/DDBJ databases">
        <authorList>
            <person name="Zheng W."/>
        </authorList>
    </citation>
    <scope>NUCLEOTIDE SEQUENCE</scope>
    <source>
        <strain evidence="1">QDHG01</strain>
    </source>
</reference>
<dbReference type="Proteomes" id="UP000785679">
    <property type="component" value="Unassembled WGS sequence"/>
</dbReference>
<dbReference type="EMBL" id="RRYP01001774">
    <property type="protein sequence ID" value="TNV85504.1"/>
    <property type="molecule type" value="Genomic_DNA"/>
</dbReference>
<comment type="caution">
    <text evidence="1">The sequence shown here is derived from an EMBL/GenBank/DDBJ whole genome shotgun (WGS) entry which is preliminary data.</text>
</comment>
<evidence type="ECO:0000313" key="1">
    <source>
        <dbReference type="EMBL" id="TNV85504.1"/>
    </source>
</evidence>